<gene>
    <name evidence="1" type="ordered locus">Nmlp_2565</name>
</gene>
<dbReference type="EMBL" id="HF582854">
    <property type="protein sequence ID" value="CCQ36725.1"/>
    <property type="molecule type" value="Genomic_DNA"/>
</dbReference>
<organism evidence="1 2">
    <name type="scientific">Natronomonas moolapensis (strain DSM 18674 / CECT 7526 / JCM 14361 / 8.8.11)</name>
    <dbReference type="NCBI Taxonomy" id="268739"/>
    <lineage>
        <taxon>Archaea</taxon>
        <taxon>Methanobacteriati</taxon>
        <taxon>Methanobacteriota</taxon>
        <taxon>Stenosarchaea group</taxon>
        <taxon>Halobacteria</taxon>
        <taxon>Halobacteriales</taxon>
        <taxon>Natronomonadaceae</taxon>
        <taxon>Natronomonas</taxon>
    </lineage>
</organism>
<dbReference type="Gene3D" id="1.10.10.10">
    <property type="entry name" value="Winged helix-like DNA-binding domain superfamily/Winged helix DNA-binding domain"/>
    <property type="match status" value="1"/>
</dbReference>
<dbReference type="KEGG" id="nmo:Nmlp_2565"/>
<dbReference type="InterPro" id="IPR036388">
    <property type="entry name" value="WH-like_DNA-bd_sf"/>
</dbReference>
<name>M1XR87_NATM8</name>
<dbReference type="HOGENOM" id="CLU_2353284_0_0_2"/>
<keyword evidence="2" id="KW-1185">Reference proteome</keyword>
<dbReference type="AlphaFoldDB" id="M1XR87"/>
<evidence type="ECO:0000313" key="1">
    <source>
        <dbReference type="EMBL" id="CCQ36725.1"/>
    </source>
</evidence>
<dbReference type="eggNOG" id="arCOG02259">
    <property type="taxonomic scope" value="Archaea"/>
</dbReference>
<evidence type="ECO:0000313" key="2">
    <source>
        <dbReference type="Proteomes" id="UP000011867"/>
    </source>
</evidence>
<proteinExistence type="predicted"/>
<sequence length="96" mass="10951">MDQLDPDGLPAVAEVTVRSPEELVITNTDGQLKNPDDLKALIRHMSSDEQVIPIPRVIDKARSLGTDREQTWVWIQRLYRRGEAYEPNTGDLRLVK</sequence>
<dbReference type="STRING" id="268739.Nmlp_2565"/>
<protein>
    <submittedName>
        <fullName evidence="1">Uncharacterized protein</fullName>
    </submittedName>
</protein>
<accession>M1XR87</accession>
<dbReference type="Proteomes" id="UP000011867">
    <property type="component" value="Chromosome"/>
</dbReference>
<reference evidence="1 2" key="1">
    <citation type="journal article" date="2013" name="Genome Announc.">
        <title>Genome of the haloarchaeon Natronomonas moolapensis, a neutrophilic member of a previously haloalkaliphilic genus.</title>
        <authorList>
            <person name="Dyall-Smith M.L."/>
            <person name="Pfeiffer F."/>
            <person name="Oberwinkler T."/>
            <person name="Klee K."/>
            <person name="Rampp M."/>
            <person name="Palm P."/>
            <person name="Gross K."/>
            <person name="Schuster S.C."/>
            <person name="Oesterhelt D."/>
        </authorList>
    </citation>
    <scope>NUCLEOTIDE SEQUENCE [LARGE SCALE GENOMIC DNA]</scope>
    <source>
        <strain evidence="2">DSM 18674 / JCM 14361 / 8.8.11</strain>
    </source>
</reference>